<reference evidence="2" key="1">
    <citation type="submission" date="2008-12" db="EMBL/GenBank/DDBJ databases">
        <title>Complete sequence of Chloroflexus aggregans DSM 9485.</title>
        <authorList>
            <consortium name="US DOE Joint Genome Institute"/>
            <person name="Lucas S."/>
            <person name="Copeland A."/>
            <person name="Lapidus A."/>
            <person name="Glavina del Rio T."/>
            <person name="Dalin E."/>
            <person name="Tice H."/>
            <person name="Pitluck S."/>
            <person name="Foster B."/>
            <person name="Larimer F."/>
            <person name="Land M."/>
            <person name="Hauser L."/>
            <person name="Kyrpides N."/>
            <person name="Mikhailova N."/>
            <person name="Bryant D."/>
            <person name="Richardson P."/>
        </authorList>
    </citation>
    <scope>NUCLEOTIDE SEQUENCE</scope>
    <source>
        <strain evidence="2">DSM 9485</strain>
    </source>
</reference>
<dbReference type="AlphaFoldDB" id="B8GC15"/>
<dbReference type="InterPro" id="IPR002881">
    <property type="entry name" value="DUF58"/>
</dbReference>
<feature type="domain" description="DUF58" evidence="1">
    <location>
        <begin position="197"/>
        <end position="377"/>
    </location>
</feature>
<gene>
    <name evidence="2" type="ordered locus">Cagg_0036</name>
</gene>
<dbReference type="STRING" id="326427.Cagg_0036"/>
<dbReference type="Pfam" id="PF01882">
    <property type="entry name" value="DUF58"/>
    <property type="match status" value="1"/>
</dbReference>
<protein>
    <recommendedName>
        <fullName evidence="1">DUF58 domain-containing protein</fullName>
    </recommendedName>
</protein>
<dbReference type="PANTHER" id="PTHR33608">
    <property type="entry name" value="BLL2464 PROTEIN"/>
    <property type="match status" value="1"/>
</dbReference>
<organism evidence="2 3">
    <name type="scientific">Chloroflexus aggregans (strain MD-66 / DSM 9485)</name>
    <dbReference type="NCBI Taxonomy" id="326427"/>
    <lineage>
        <taxon>Bacteria</taxon>
        <taxon>Bacillati</taxon>
        <taxon>Chloroflexota</taxon>
        <taxon>Chloroflexia</taxon>
        <taxon>Chloroflexales</taxon>
        <taxon>Chloroflexineae</taxon>
        <taxon>Chloroflexaceae</taxon>
        <taxon>Chloroflexus</taxon>
    </lineage>
</organism>
<dbReference type="EMBL" id="CP001337">
    <property type="protein sequence ID" value="ACL22989.1"/>
    <property type="molecule type" value="Genomic_DNA"/>
</dbReference>
<accession>B8GC15</accession>
<dbReference type="OrthoDB" id="9778037at2"/>
<dbReference type="SUPFAM" id="SSF53300">
    <property type="entry name" value="vWA-like"/>
    <property type="match status" value="1"/>
</dbReference>
<dbReference type="KEGG" id="cag:Cagg_0036"/>
<dbReference type="Proteomes" id="UP000002508">
    <property type="component" value="Chromosome"/>
</dbReference>
<evidence type="ECO:0000259" key="1">
    <source>
        <dbReference type="Pfam" id="PF01882"/>
    </source>
</evidence>
<evidence type="ECO:0000313" key="3">
    <source>
        <dbReference type="Proteomes" id="UP000002508"/>
    </source>
</evidence>
<dbReference type="InterPro" id="IPR036465">
    <property type="entry name" value="vWFA_dom_sf"/>
</dbReference>
<dbReference type="HOGENOM" id="CLU_048408_0_0_0"/>
<dbReference type="RefSeq" id="WP_012615355.1">
    <property type="nucleotide sequence ID" value="NC_011831.1"/>
</dbReference>
<evidence type="ECO:0000313" key="2">
    <source>
        <dbReference type="EMBL" id="ACL22989.1"/>
    </source>
</evidence>
<sequence>MLPTPRLLFLVLLAAPLIAGTAFAPWLSWAAAIYLILVGGVVISDMLLSPDPKDIEVERLCEKRLSLGAANLVTILITNASARVLRFELRDEYPVEIPVDTDRLSGVAEPFGVCAVRYHLRPQRRGDYHFGDIVMRYDGVLGCHRRQVRFAAARTVQVYPNLLAARKYDLLIRRGQLRTIGIRSIRQLGKGGEFEHLREYTPDDEYRRINWKATARRGKPIVAEIEAERSQQIICVIDAGRLMATPVADPLQPDDPGLTRLDYVVNTALMLSYVVIGKGDQAGMLTFAGTVENFIPPRKGKAQFQRLLEALYNVQAQPVEADIAAALAYLDQRQSRRALIVIFTDITNPAAVQPLIGLLQRLARHHLPLCVTISDPNIVNVAGRPVTDSHGLFRRLVAEQLANERRALLDQIQRSGALTLDVPATSLTVAVVNTYLRLKEEARL</sequence>
<proteinExistence type="predicted"/>
<keyword evidence="3" id="KW-1185">Reference proteome</keyword>
<name>B8GC15_CHLAD</name>
<dbReference type="PANTHER" id="PTHR33608:SF3">
    <property type="entry name" value="SLR2013 PROTEIN"/>
    <property type="match status" value="1"/>
</dbReference>
<dbReference type="Gene3D" id="3.40.50.410">
    <property type="entry name" value="von Willebrand factor, type A domain"/>
    <property type="match status" value="1"/>
</dbReference>
<dbReference type="eggNOG" id="COG1721">
    <property type="taxonomic scope" value="Bacteria"/>
</dbReference>